<keyword evidence="2" id="KW-1185">Reference proteome</keyword>
<organism evidence="1 2">
    <name type="scientific">Spartinivicinus poritis</name>
    <dbReference type="NCBI Taxonomy" id="2994640"/>
    <lineage>
        <taxon>Bacteria</taxon>
        <taxon>Pseudomonadati</taxon>
        <taxon>Pseudomonadota</taxon>
        <taxon>Gammaproteobacteria</taxon>
        <taxon>Oceanospirillales</taxon>
        <taxon>Zooshikellaceae</taxon>
        <taxon>Spartinivicinus</taxon>
    </lineage>
</organism>
<dbReference type="EMBL" id="JAPMOU010000009">
    <property type="protein sequence ID" value="MDE1462178.1"/>
    <property type="molecule type" value="Genomic_DNA"/>
</dbReference>
<dbReference type="Proteomes" id="UP001528823">
    <property type="component" value="Unassembled WGS sequence"/>
</dbReference>
<comment type="caution">
    <text evidence="1">The sequence shown here is derived from an EMBL/GenBank/DDBJ whole genome shotgun (WGS) entry which is preliminary data.</text>
</comment>
<reference evidence="1 2" key="1">
    <citation type="submission" date="2022-11" db="EMBL/GenBank/DDBJ databases">
        <title>Spartinivicinus poritis sp. nov., isolated from scleractinian coral Porites lutea.</title>
        <authorList>
            <person name="Zhang G."/>
            <person name="Cai L."/>
            <person name="Wei Q."/>
        </authorList>
    </citation>
    <scope>NUCLEOTIDE SEQUENCE [LARGE SCALE GENOMIC DNA]</scope>
    <source>
        <strain evidence="1 2">A2-2</strain>
    </source>
</reference>
<name>A0ABT5U9N2_9GAMM</name>
<accession>A0ABT5U9N2</accession>
<dbReference type="RefSeq" id="WP_274688537.1">
    <property type="nucleotide sequence ID" value="NZ_JAPMOU010000009.1"/>
</dbReference>
<proteinExistence type="predicted"/>
<protein>
    <submittedName>
        <fullName evidence="1">Uncharacterized protein</fullName>
    </submittedName>
</protein>
<evidence type="ECO:0000313" key="1">
    <source>
        <dbReference type="EMBL" id="MDE1462178.1"/>
    </source>
</evidence>
<sequence length="82" mass="9861">MEDKDNPDTAYVVDYDLFGWYWQPKALLQQRNLKMVTDNTHTVIEISQQKVQTEAMCEKVKRQFESYYNEIKKIKGKIDRLD</sequence>
<evidence type="ECO:0000313" key="2">
    <source>
        <dbReference type="Proteomes" id="UP001528823"/>
    </source>
</evidence>
<gene>
    <name evidence="1" type="ORF">ORQ98_09350</name>
</gene>